<evidence type="ECO:0000313" key="2">
    <source>
        <dbReference type="EMBL" id="QHU27447.1"/>
    </source>
</evidence>
<reference evidence="2" key="1">
    <citation type="journal article" date="2020" name="Nature">
        <title>Giant virus diversity and host interactions through global metagenomics.</title>
        <authorList>
            <person name="Schulz F."/>
            <person name="Roux S."/>
            <person name="Paez-Espino D."/>
            <person name="Jungbluth S."/>
            <person name="Walsh D.A."/>
            <person name="Denef V.J."/>
            <person name="McMahon K.D."/>
            <person name="Konstantinidis K.T."/>
            <person name="Eloe-Fadrosh E.A."/>
            <person name="Kyrpides N.C."/>
            <person name="Woyke T."/>
        </authorList>
    </citation>
    <scope>NUCLEOTIDE SEQUENCE</scope>
    <source>
        <strain evidence="2">GVMAG-M-3300027763-16</strain>
    </source>
</reference>
<proteinExistence type="predicted"/>
<evidence type="ECO:0000256" key="1">
    <source>
        <dbReference type="SAM" id="MobiDB-lite"/>
    </source>
</evidence>
<organism evidence="2">
    <name type="scientific">viral metagenome</name>
    <dbReference type="NCBI Taxonomy" id="1070528"/>
    <lineage>
        <taxon>unclassified sequences</taxon>
        <taxon>metagenomes</taxon>
        <taxon>organismal metagenomes</taxon>
    </lineage>
</organism>
<sequence length="302" mass="33891">MAPTFRATANAILAANRLASNRRAAAASARHQQARLSSSSTDDNERRFRAIECSIKKIELQLKLVDGEIMGNKEFSDLKSEILDCDRPNFANMEETMDFLRSVDNKRADNRYKQVLKIISIICPLLSACNIGFLKEVNTEEISSELIGDAINKSRSYLSTFTGAVNYFIENGDEGADKIETLMDLNVISSDAFDNYKDMAEISKVKIGKITRNALTIQKEFGKYLIIKSKKISKNIYNKIGWKILSKAFCTCVFYYILFSSVVGVDINQSEYITDRFMEVEGGSREDGVSGGGGKKKKNKRR</sequence>
<name>A0A6C0LAJ8_9ZZZZ</name>
<dbReference type="AlphaFoldDB" id="A0A6C0LAJ8"/>
<protein>
    <submittedName>
        <fullName evidence="2">Uncharacterized protein</fullName>
    </submittedName>
</protein>
<feature type="region of interest" description="Disordered" evidence="1">
    <location>
        <begin position="282"/>
        <end position="302"/>
    </location>
</feature>
<dbReference type="EMBL" id="MN740456">
    <property type="protein sequence ID" value="QHU27447.1"/>
    <property type="molecule type" value="Genomic_DNA"/>
</dbReference>
<accession>A0A6C0LAJ8</accession>